<feature type="non-terminal residue" evidence="2">
    <location>
        <position position="1"/>
    </location>
</feature>
<sequence length="72" mass="8423">EHWAALKKEDKAMREGKQEGEEFTDEELALIFEKFFVEKTRWARLQYSFSTPAVPQSYNTSTSSRSTSRRSS</sequence>
<evidence type="ECO:0000256" key="1">
    <source>
        <dbReference type="SAM" id="MobiDB-lite"/>
    </source>
</evidence>
<dbReference type="AlphaFoldDB" id="A0AAN5CEG1"/>
<protein>
    <submittedName>
        <fullName evidence="2">Uncharacterized protein</fullName>
    </submittedName>
</protein>
<reference evidence="3" key="1">
    <citation type="submission" date="2022-10" db="EMBL/GenBank/DDBJ databases">
        <title>Genome assembly of Pristionchus species.</title>
        <authorList>
            <person name="Yoshida K."/>
            <person name="Sommer R.J."/>
        </authorList>
    </citation>
    <scope>NUCLEOTIDE SEQUENCE [LARGE SCALE GENOMIC DNA]</scope>
    <source>
        <strain evidence="3">RS5460</strain>
    </source>
</reference>
<dbReference type="EMBL" id="BTRK01000003">
    <property type="protein sequence ID" value="GMR40592.1"/>
    <property type="molecule type" value="Genomic_DNA"/>
</dbReference>
<comment type="caution">
    <text evidence="2">The sequence shown here is derived from an EMBL/GenBank/DDBJ whole genome shotgun (WGS) entry which is preliminary data.</text>
</comment>
<keyword evidence="3" id="KW-1185">Reference proteome</keyword>
<feature type="region of interest" description="Disordered" evidence="1">
    <location>
        <begin position="53"/>
        <end position="72"/>
    </location>
</feature>
<feature type="region of interest" description="Disordered" evidence="1">
    <location>
        <begin position="1"/>
        <end position="21"/>
    </location>
</feature>
<feature type="compositionally biased region" description="Basic and acidic residues" evidence="1">
    <location>
        <begin position="1"/>
        <end position="20"/>
    </location>
</feature>
<proteinExistence type="predicted"/>
<dbReference type="Proteomes" id="UP001328107">
    <property type="component" value="Unassembled WGS sequence"/>
</dbReference>
<organism evidence="2 3">
    <name type="scientific">Pristionchus mayeri</name>
    <dbReference type="NCBI Taxonomy" id="1317129"/>
    <lineage>
        <taxon>Eukaryota</taxon>
        <taxon>Metazoa</taxon>
        <taxon>Ecdysozoa</taxon>
        <taxon>Nematoda</taxon>
        <taxon>Chromadorea</taxon>
        <taxon>Rhabditida</taxon>
        <taxon>Rhabditina</taxon>
        <taxon>Diplogasteromorpha</taxon>
        <taxon>Diplogasteroidea</taxon>
        <taxon>Neodiplogasteridae</taxon>
        <taxon>Pristionchus</taxon>
    </lineage>
</organism>
<name>A0AAN5CEG1_9BILA</name>
<accession>A0AAN5CEG1</accession>
<gene>
    <name evidence="2" type="ORF">PMAYCL1PPCAC_10787</name>
</gene>
<evidence type="ECO:0000313" key="3">
    <source>
        <dbReference type="Proteomes" id="UP001328107"/>
    </source>
</evidence>
<evidence type="ECO:0000313" key="2">
    <source>
        <dbReference type="EMBL" id="GMR40592.1"/>
    </source>
</evidence>